<sequence>MTSLKTLALAAVLAAAAAPAFAQGGSPYNNSGAQAGGPLAGEERAMGARGGTPSTRTAPRKQRTMMQRRMNRVERAR</sequence>
<keyword evidence="2" id="KW-0732">Signal</keyword>
<name>A0ABQ4SJ05_9HYPH</name>
<protein>
    <submittedName>
        <fullName evidence="3">Uncharacterized protein</fullName>
    </submittedName>
</protein>
<reference evidence="3" key="2">
    <citation type="submission" date="2021-08" db="EMBL/GenBank/DDBJ databases">
        <authorList>
            <person name="Tani A."/>
            <person name="Ola A."/>
            <person name="Ogura Y."/>
            <person name="Katsura K."/>
            <person name="Hayashi T."/>
        </authorList>
    </citation>
    <scope>NUCLEOTIDE SEQUENCE</scope>
    <source>
        <strain evidence="3">DSM 17168</strain>
    </source>
</reference>
<gene>
    <name evidence="3" type="ORF">GMJLKIPL_4361</name>
</gene>
<dbReference type="RefSeq" id="WP_238238618.1">
    <property type="nucleotide sequence ID" value="NZ_BPQQ01000056.1"/>
</dbReference>
<feature type="chain" id="PRO_5047365406" evidence="2">
    <location>
        <begin position="23"/>
        <end position="77"/>
    </location>
</feature>
<keyword evidence="4" id="KW-1185">Reference proteome</keyword>
<feature type="signal peptide" evidence="2">
    <location>
        <begin position="1"/>
        <end position="22"/>
    </location>
</feature>
<proteinExistence type="predicted"/>
<evidence type="ECO:0000256" key="1">
    <source>
        <dbReference type="SAM" id="MobiDB-lite"/>
    </source>
</evidence>
<reference evidence="3" key="1">
    <citation type="journal article" date="2021" name="Front. Microbiol.">
        <title>Comprehensive Comparative Genomics and Phenotyping of Methylobacterium Species.</title>
        <authorList>
            <person name="Alessa O."/>
            <person name="Ogura Y."/>
            <person name="Fujitani Y."/>
            <person name="Takami H."/>
            <person name="Hayashi T."/>
            <person name="Sahin N."/>
            <person name="Tani A."/>
        </authorList>
    </citation>
    <scope>NUCLEOTIDE SEQUENCE</scope>
    <source>
        <strain evidence="3">DSM 17168</strain>
    </source>
</reference>
<evidence type="ECO:0000313" key="4">
    <source>
        <dbReference type="Proteomes" id="UP001055153"/>
    </source>
</evidence>
<feature type="region of interest" description="Disordered" evidence="1">
    <location>
        <begin position="23"/>
        <end position="77"/>
    </location>
</feature>
<evidence type="ECO:0000313" key="3">
    <source>
        <dbReference type="EMBL" id="GJE02413.1"/>
    </source>
</evidence>
<organism evidence="3 4">
    <name type="scientific">Methylobacterium isbiliense</name>
    <dbReference type="NCBI Taxonomy" id="315478"/>
    <lineage>
        <taxon>Bacteria</taxon>
        <taxon>Pseudomonadati</taxon>
        <taxon>Pseudomonadota</taxon>
        <taxon>Alphaproteobacteria</taxon>
        <taxon>Hyphomicrobiales</taxon>
        <taxon>Methylobacteriaceae</taxon>
        <taxon>Methylobacterium</taxon>
    </lineage>
</organism>
<comment type="caution">
    <text evidence="3">The sequence shown here is derived from an EMBL/GenBank/DDBJ whole genome shotgun (WGS) entry which is preliminary data.</text>
</comment>
<dbReference type="Proteomes" id="UP001055153">
    <property type="component" value="Unassembled WGS sequence"/>
</dbReference>
<evidence type="ECO:0000256" key="2">
    <source>
        <dbReference type="SAM" id="SignalP"/>
    </source>
</evidence>
<accession>A0ABQ4SJ05</accession>
<dbReference type="EMBL" id="BPQQ01000056">
    <property type="protein sequence ID" value="GJE02413.1"/>
    <property type="molecule type" value="Genomic_DNA"/>
</dbReference>